<feature type="compositionally biased region" description="Low complexity" evidence="7">
    <location>
        <begin position="224"/>
        <end position="233"/>
    </location>
</feature>
<feature type="compositionally biased region" description="Basic and acidic residues" evidence="7">
    <location>
        <begin position="109"/>
        <end position="127"/>
    </location>
</feature>
<gene>
    <name evidence="9" type="ORF">MAR_004141</name>
</gene>
<dbReference type="InterPro" id="IPR011029">
    <property type="entry name" value="DEATH-like_dom_sf"/>
</dbReference>
<dbReference type="Pfam" id="PF00656">
    <property type="entry name" value="Peptidase_C14"/>
    <property type="match status" value="1"/>
</dbReference>
<dbReference type="SUPFAM" id="SSF52129">
    <property type="entry name" value="Caspase-like"/>
    <property type="match status" value="1"/>
</dbReference>
<dbReference type="CDD" id="cd01671">
    <property type="entry name" value="CARD"/>
    <property type="match status" value="1"/>
</dbReference>
<comment type="similarity">
    <text evidence="1">Belongs to the peptidase C14A family.</text>
</comment>
<dbReference type="InterPro" id="IPR015917">
    <property type="entry name" value="Pept_C14A"/>
</dbReference>
<evidence type="ECO:0000256" key="6">
    <source>
        <dbReference type="ARBA" id="ARBA00023145"/>
    </source>
</evidence>
<proteinExistence type="inferred from homology"/>
<evidence type="ECO:0000256" key="2">
    <source>
        <dbReference type="ARBA" id="ARBA00022670"/>
    </source>
</evidence>
<dbReference type="PANTHER" id="PTHR47901:SF8">
    <property type="entry name" value="CASPASE-3"/>
    <property type="match status" value="1"/>
</dbReference>
<name>A0ABY7F3X6_MYAAR</name>
<evidence type="ECO:0000313" key="9">
    <source>
        <dbReference type="EMBL" id="WAR14036.1"/>
    </source>
</evidence>
<accession>A0ABY7F3X6</accession>
<keyword evidence="5" id="KW-0788">Thiol protease</keyword>
<dbReference type="InterPro" id="IPR002398">
    <property type="entry name" value="Pept_C14"/>
</dbReference>
<keyword evidence="2" id="KW-0645">Protease</keyword>
<dbReference type="Gene3D" id="1.10.533.10">
    <property type="entry name" value="Death Domain, Fas"/>
    <property type="match status" value="1"/>
</dbReference>
<dbReference type="Proteomes" id="UP001164746">
    <property type="component" value="Chromosome 9"/>
</dbReference>
<evidence type="ECO:0000256" key="7">
    <source>
        <dbReference type="SAM" id="MobiDB-lite"/>
    </source>
</evidence>
<sequence>MEASLHHLSLSEVELTSVECKLKFEMDKKHKDLLRTNRSYLVEQISDLHDTKDNRTREFFNILPKRGPKAFDLFCHSLVKRHHGHVAVHLDPFYATLIPEDQKTYSLRNEKAGGDVKANDKEFDKGFKNKNKQMGKTAKEDEKTNYSQPLSVPVPGLSPKDPFKSKENYPSSKIKGTSQGTGATGESVIKSSEPGKSPGKGVMNKPSAKIKPLPPDKDLNVENPESLLPESLPDPNYAKDEVFEKEEEDDGADLPETAVDWPTGPKLDLGPFSTIFKAYPMTGKRKCLVISNQHFAERYKIRSGGDNDRYRFQNVMKELNFEYNLTANVKKEGLLAWLVAEREKITEDTCVFMLVIMSYGSKGDILCVDGDMISLQEIVDMFSSKNCKALQGKPKIVLVNRLKLDKTTEERVEICQYKDALTKKLFLQPL</sequence>
<evidence type="ECO:0000256" key="4">
    <source>
        <dbReference type="ARBA" id="ARBA00022801"/>
    </source>
</evidence>
<evidence type="ECO:0000256" key="1">
    <source>
        <dbReference type="ARBA" id="ARBA00010134"/>
    </source>
</evidence>
<feature type="domain" description="Caspase family p20" evidence="8">
    <location>
        <begin position="283"/>
        <end position="406"/>
    </location>
</feature>
<dbReference type="PANTHER" id="PTHR47901">
    <property type="entry name" value="CASPASE RECRUITMENT DOMAIN-CONTAINING PROTEIN 18"/>
    <property type="match status" value="1"/>
</dbReference>
<keyword evidence="4" id="KW-0378">Hydrolase</keyword>
<keyword evidence="6" id="KW-0865">Zymogen</keyword>
<organism evidence="9 10">
    <name type="scientific">Mya arenaria</name>
    <name type="common">Soft-shell clam</name>
    <dbReference type="NCBI Taxonomy" id="6604"/>
    <lineage>
        <taxon>Eukaryota</taxon>
        <taxon>Metazoa</taxon>
        <taxon>Spiralia</taxon>
        <taxon>Lophotrochozoa</taxon>
        <taxon>Mollusca</taxon>
        <taxon>Bivalvia</taxon>
        <taxon>Autobranchia</taxon>
        <taxon>Heteroconchia</taxon>
        <taxon>Euheterodonta</taxon>
        <taxon>Imparidentia</taxon>
        <taxon>Neoheterodontei</taxon>
        <taxon>Myida</taxon>
        <taxon>Myoidea</taxon>
        <taxon>Myidae</taxon>
        <taxon>Mya</taxon>
    </lineage>
</organism>
<dbReference type="PRINTS" id="PR00376">
    <property type="entry name" value="IL1BCENZYME"/>
</dbReference>
<reference evidence="9" key="1">
    <citation type="submission" date="2022-11" db="EMBL/GenBank/DDBJ databases">
        <title>Centuries of genome instability and evolution in soft-shell clam transmissible cancer (bioRxiv).</title>
        <authorList>
            <person name="Hart S.F.M."/>
            <person name="Yonemitsu M.A."/>
            <person name="Giersch R.M."/>
            <person name="Beal B.F."/>
            <person name="Arriagada G."/>
            <person name="Davis B.W."/>
            <person name="Ostrander E.A."/>
            <person name="Goff S.P."/>
            <person name="Metzger M.J."/>
        </authorList>
    </citation>
    <scope>NUCLEOTIDE SEQUENCE</scope>
    <source>
        <strain evidence="9">MELC-2E11</strain>
        <tissue evidence="9">Siphon/mantle</tissue>
    </source>
</reference>
<dbReference type="PROSITE" id="PS50208">
    <property type="entry name" value="CASPASE_P20"/>
    <property type="match status" value="1"/>
</dbReference>
<evidence type="ECO:0000259" key="8">
    <source>
        <dbReference type="PROSITE" id="PS50208"/>
    </source>
</evidence>
<dbReference type="InterPro" id="IPR011600">
    <property type="entry name" value="Pept_C14_caspase"/>
</dbReference>
<dbReference type="InterPro" id="IPR029030">
    <property type="entry name" value="Caspase-like_dom_sf"/>
</dbReference>
<dbReference type="Gene3D" id="3.40.50.1460">
    <property type="match status" value="1"/>
</dbReference>
<dbReference type="EMBL" id="CP111020">
    <property type="protein sequence ID" value="WAR14036.1"/>
    <property type="molecule type" value="Genomic_DNA"/>
</dbReference>
<feature type="compositionally biased region" description="Polar residues" evidence="7">
    <location>
        <begin position="168"/>
        <end position="181"/>
    </location>
</feature>
<dbReference type="SMART" id="SM00115">
    <property type="entry name" value="CASc"/>
    <property type="match status" value="1"/>
</dbReference>
<protein>
    <submittedName>
        <fullName evidence="9">CASP2-like protein</fullName>
    </submittedName>
</protein>
<evidence type="ECO:0000313" key="10">
    <source>
        <dbReference type="Proteomes" id="UP001164746"/>
    </source>
</evidence>
<keyword evidence="10" id="KW-1185">Reference proteome</keyword>
<feature type="region of interest" description="Disordered" evidence="7">
    <location>
        <begin position="109"/>
        <end position="236"/>
    </location>
</feature>
<evidence type="ECO:0000256" key="5">
    <source>
        <dbReference type="ARBA" id="ARBA00022807"/>
    </source>
</evidence>
<keyword evidence="3" id="KW-0053">Apoptosis</keyword>
<evidence type="ECO:0000256" key="3">
    <source>
        <dbReference type="ARBA" id="ARBA00022703"/>
    </source>
</evidence>
<dbReference type="SUPFAM" id="SSF47986">
    <property type="entry name" value="DEATH domain"/>
    <property type="match status" value="1"/>
</dbReference>
<dbReference type="InterPro" id="IPR001309">
    <property type="entry name" value="Pept_C14_p20"/>
</dbReference>